<name>A0A369WMU6_9GAMM</name>
<dbReference type="GO" id="GO:0009425">
    <property type="term" value="C:bacterial-type flagellum basal body"/>
    <property type="evidence" value="ECO:0007669"/>
    <property type="project" value="UniProtKB-SubCell"/>
</dbReference>
<dbReference type="InterPro" id="IPR019776">
    <property type="entry name" value="Flagellar_basal_body_rod_CS"/>
</dbReference>
<evidence type="ECO:0000259" key="7">
    <source>
        <dbReference type="Pfam" id="PF06429"/>
    </source>
</evidence>
<dbReference type="GO" id="GO:0005829">
    <property type="term" value="C:cytosol"/>
    <property type="evidence" value="ECO:0007669"/>
    <property type="project" value="TreeGrafter"/>
</dbReference>
<dbReference type="InterPro" id="IPR037925">
    <property type="entry name" value="FlgE/F/G-like"/>
</dbReference>
<dbReference type="GO" id="GO:0071978">
    <property type="term" value="P:bacterial-type flagellum-dependent swarming motility"/>
    <property type="evidence" value="ECO:0007669"/>
    <property type="project" value="TreeGrafter"/>
</dbReference>
<comment type="caution">
    <text evidence="10">The sequence shown here is derived from an EMBL/GenBank/DDBJ whole genome shotgun (WGS) entry which is preliminary data.</text>
</comment>
<accession>A0A369WMU6</accession>
<comment type="similarity">
    <text evidence="2 5">Belongs to the flagella basal body rod proteins family.</text>
</comment>
<dbReference type="AlphaFoldDB" id="A0A369WMU6"/>
<keyword evidence="10" id="KW-0969">Cilium</keyword>
<dbReference type="PANTHER" id="PTHR30435:SF1">
    <property type="entry name" value="FLAGELLAR HOOK PROTEIN FLGE"/>
    <property type="match status" value="1"/>
</dbReference>
<dbReference type="InterPro" id="IPR011491">
    <property type="entry name" value="FlgE_D2"/>
</dbReference>
<dbReference type="Pfam" id="PF07559">
    <property type="entry name" value="FlgE_D2"/>
    <property type="match status" value="2"/>
</dbReference>
<dbReference type="PANTHER" id="PTHR30435">
    <property type="entry name" value="FLAGELLAR PROTEIN"/>
    <property type="match status" value="1"/>
</dbReference>
<dbReference type="SUPFAM" id="SSF117143">
    <property type="entry name" value="Flagellar hook protein flgE"/>
    <property type="match status" value="2"/>
</dbReference>
<dbReference type="InterPro" id="IPR037058">
    <property type="entry name" value="Falgellar_hook_FlgE_sf"/>
</dbReference>
<dbReference type="EMBL" id="QQOH01000002">
    <property type="protein sequence ID" value="RDE22389.1"/>
    <property type="molecule type" value="Genomic_DNA"/>
</dbReference>
<evidence type="ECO:0000256" key="5">
    <source>
        <dbReference type="RuleBase" id="RU362116"/>
    </source>
</evidence>
<keyword evidence="4 5" id="KW-0975">Bacterial flagellum</keyword>
<keyword evidence="11" id="KW-1185">Reference proteome</keyword>
<dbReference type="Pfam" id="PF00460">
    <property type="entry name" value="Flg_bb_rod"/>
    <property type="match status" value="1"/>
</dbReference>
<evidence type="ECO:0000259" key="8">
    <source>
        <dbReference type="Pfam" id="PF07559"/>
    </source>
</evidence>
<evidence type="ECO:0000259" key="6">
    <source>
        <dbReference type="Pfam" id="PF00460"/>
    </source>
</evidence>
<dbReference type="Proteomes" id="UP000253769">
    <property type="component" value="Unassembled WGS sequence"/>
</dbReference>
<feature type="domain" description="Flagellar basal-body/hook protein C-terminal" evidence="7">
    <location>
        <begin position="611"/>
        <end position="655"/>
    </location>
</feature>
<gene>
    <name evidence="10" type="ORF">DV711_07220</name>
</gene>
<feature type="domain" description="Flagellar hook protein FlgE/F/G-like D1" evidence="9">
    <location>
        <begin position="85"/>
        <end position="127"/>
    </location>
</feature>
<proteinExistence type="inferred from homology"/>
<dbReference type="InterPro" id="IPR010930">
    <property type="entry name" value="Flg_bb/hook_C_dom"/>
</dbReference>
<evidence type="ECO:0000259" key="9">
    <source>
        <dbReference type="Pfam" id="PF22692"/>
    </source>
</evidence>
<comment type="subcellular location">
    <subcellularLocation>
        <location evidence="1 5">Bacterial flagellum basal body</location>
    </subcellularLocation>
</comment>
<evidence type="ECO:0000256" key="4">
    <source>
        <dbReference type="ARBA" id="ARBA00023143"/>
    </source>
</evidence>
<feature type="domain" description="Flagellar hook protein FlgE D2" evidence="8">
    <location>
        <begin position="162"/>
        <end position="240"/>
    </location>
</feature>
<evidence type="ECO:0000256" key="1">
    <source>
        <dbReference type="ARBA" id="ARBA00004117"/>
    </source>
</evidence>
<dbReference type="NCBIfam" id="TIGR03506">
    <property type="entry name" value="FlgEFG_subfam"/>
    <property type="match status" value="1"/>
</dbReference>
<dbReference type="Gene3D" id="2.60.98.20">
    <property type="entry name" value="Flagellar hook protein FlgE"/>
    <property type="match status" value="1"/>
</dbReference>
<keyword evidence="10" id="KW-0282">Flagellum</keyword>
<dbReference type="Pfam" id="PF06429">
    <property type="entry name" value="Flg_bbr_C"/>
    <property type="match status" value="1"/>
</dbReference>
<evidence type="ECO:0000313" key="11">
    <source>
        <dbReference type="Proteomes" id="UP000253769"/>
    </source>
</evidence>
<comment type="function">
    <text evidence="5">A flexible structure which links the flagellar filament to the drive apparatus in the basal body.</text>
</comment>
<dbReference type="GO" id="GO:0009424">
    <property type="term" value="C:bacterial-type flagellum hook"/>
    <property type="evidence" value="ECO:0007669"/>
    <property type="project" value="TreeGrafter"/>
</dbReference>
<feature type="domain" description="Flagellar basal body rod protein N-terminal" evidence="6">
    <location>
        <begin position="6"/>
        <end position="34"/>
    </location>
</feature>
<dbReference type="OrthoDB" id="8578401at2"/>
<reference evidence="10 11" key="1">
    <citation type="submission" date="2018-07" db="EMBL/GenBank/DDBJ databases">
        <title>Motiliproteus coralliicola sp. nov., a bacterium isolated from Coral.</title>
        <authorList>
            <person name="Wang G."/>
        </authorList>
    </citation>
    <scope>NUCLEOTIDE SEQUENCE [LARGE SCALE GENOMIC DNA]</scope>
    <source>
        <strain evidence="10 11">C34</strain>
    </source>
</reference>
<dbReference type="InterPro" id="IPR020013">
    <property type="entry name" value="Flagellar_FlgE/F/G"/>
</dbReference>
<organism evidence="10 11">
    <name type="scientific">Motiliproteus coralliicola</name>
    <dbReference type="NCBI Taxonomy" id="2283196"/>
    <lineage>
        <taxon>Bacteria</taxon>
        <taxon>Pseudomonadati</taxon>
        <taxon>Pseudomonadota</taxon>
        <taxon>Gammaproteobacteria</taxon>
        <taxon>Oceanospirillales</taxon>
        <taxon>Oceanospirillaceae</taxon>
        <taxon>Motiliproteus</taxon>
    </lineage>
</organism>
<dbReference type="InterPro" id="IPR001444">
    <property type="entry name" value="Flag_bb_rod_N"/>
</dbReference>
<dbReference type="PROSITE" id="PS00588">
    <property type="entry name" value="FLAGELLA_BB_ROD"/>
    <property type="match status" value="1"/>
</dbReference>
<evidence type="ECO:0000313" key="10">
    <source>
        <dbReference type="EMBL" id="RDE22389.1"/>
    </source>
</evidence>
<sequence>MMAFSTAITGLKASTTELDVTGNNIANSSTVGFKSARTEFSDIFATVVVGSGSANSPGSGVIVSDIAQDFTAGTIQFTNNNLDLAIDGSGFFQLNDGQGGITYTRAGGFELDKDGFVVSKNGNFLQGFGLDAAGNMQPIGNLAVSQKESPPKSTEFMDLSFNIDSRAEASNLAYDPTDSATFTFSTTNRSFDSLGNENTIKYDFIKQGEWRERQTVDFSTFSAAAGETLFVAGGSLTVPAGGLDQTNVAAFIEGQLSTLQGQPTFDSNVSGMKVGTGTPPELIVTYKASAADVRPILIQHDPGTGAVDIVAEHDEDPFFPANKVEVTEFTVGASFTGSVDIGEHTVSITSGATASDVLTQIRNDQNAILAANPEIDTIDINSATGELIITYKAELGDTPSVNVALASTTAGTLTLTDDPNGKNEAGDASYQGVYQMHALFNNETPLNIGRVNQPGTAGFTSNPQGTEAGPILLTFDTTNGLLASVNGTPVSATGDAPKLTIQGADPADPTNTIELDLTGTTQFASDSIVKASTQDGFAKGDLIGVTFSADGIMVASFSNGQNSNLGIVALATFENQGGLQPVGDTAWTATLASGQAILNPPGTGLNGQLRSAALEQSNVNLSEELVALIEAQRNFQANSKTLQTENQVTQTILQIN</sequence>
<keyword evidence="10" id="KW-0966">Cell projection</keyword>
<dbReference type="Pfam" id="PF22692">
    <property type="entry name" value="LlgE_F_G_D1"/>
    <property type="match status" value="1"/>
</dbReference>
<evidence type="ECO:0000256" key="3">
    <source>
        <dbReference type="ARBA" id="ARBA00019015"/>
    </source>
</evidence>
<protein>
    <recommendedName>
        <fullName evidence="3 5">Flagellar hook protein FlgE</fullName>
    </recommendedName>
</protein>
<evidence type="ECO:0000256" key="2">
    <source>
        <dbReference type="ARBA" id="ARBA00009677"/>
    </source>
</evidence>
<dbReference type="InterPro" id="IPR053967">
    <property type="entry name" value="LlgE_F_G-like_D1"/>
</dbReference>
<feature type="domain" description="Flagellar hook protein FlgE D2" evidence="8">
    <location>
        <begin position="431"/>
        <end position="537"/>
    </location>
</feature>